<keyword evidence="6" id="KW-1185">Reference proteome</keyword>
<reference evidence="6" key="1">
    <citation type="submission" date="2016-10" db="EMBL/GenBank/DDBJ databases">
        <authorList>
            <person name="Varghese N."/>
            <person name="Submissions S."/>
        </authorList>
    </citation>
    <scope>NUCLEOTIDE SEQUENCE [LARGE SCALE GENOMIC DNA]</scope>
    <source>
        <strain evidence="6">CGMCC 1.8895</strain>
    </source>
</reference>
<proteinExistence type="predicted"/>
<dbReference type="SMART" id="SM00347">
    <property type="entry name" value="HTH_MARR"/>
    <property type="match status" value="1"/>
</dbReference>
<gene>
    <name evidence="5" type="ORF">SAMN05216216_1206</name>
</gene>
<evidence type="ECO:0000259" key="4">
    <source>
        <dbReference type="PROSITE" id="PS50995"/>
    </source>
</evidence>
<dbReference type="EMBL" id="FNFY01000020">
    <property type="protein sequence ID" value="SDL06642.1"/>
    <property type="molecule type" value="Genomic_DNA"/>
</dbReference>
<dbReference type="GO" id="GO:0003700">
    <property type="term" value="F:DNA-binding transcription factor activity"/>
    <property type="evidence" value="ECO:0007669"/>
    <property type="project" value="InterPro"/>
</dbReference>
<dbReference type="AlphaFoldDB" id="A0A1G9H1C0"/>
<dbReference type="PANTHER" id="PTHR42756:SF1">
    <property type="entry name" value="TRANSCRIPTIONAL REPRESSOR OF EMRAB OPERON"/>
    <property type="match status" value="1"/>
</dbReference>
<dbReference type="Gene3D" id="1.10.10.10">
    <property type="entry name" value="Winged helix-like DNA-binding domain superfamily/Winged helix DNA-binding domain"/>
    <property type="match status" value="1"/>
</dbReference>
<dbReference type="InterPro" id="IPR000835">
    <property type="entry name" value="HTH_MarR-typ"/>
</dbReference>
<evidence type="ECO:0000313" key="5">
    <source>
        <dbReference type="EMBL" id="SDL06642.1"/>
    </source>
</evidence>
<keyword evidence="2" id="KW-0238">DNA-binding</keyword>
<sequence>MNRTKEAFKAFVGVKRTNEYLESNVKKDVSRYGLNITEFAVLELLYNKGDQPIQHIKNRILIASSSTTYVVDKLVDKGYVDRRPDTNDRRISYAFLTEKGRELMVEIFPPHAELIKELFEELTDEELAAFRKTLKKISVKRAQTN</sequence>
<dbReference type="PROSITE" id="PS50995">
    <property type="entry name" value="HTH_MARR_2"/>
    <property type="match status" value="1"/>
</dbReference>
<dbReference type="Pfam" id="PF01047">
    <property type="entry name" value="MarR"/>
    <property type="match status" value="1"/>
</dbReference>
<dbReference type="InterPro" id="IPR036390">
    <property type="entry name" value="WH_DNA-bd_sf"/>
</dbReference>
<dbReference type="GO" id="GO:0003677">
    <property type="term" value="F:DNA binding"/>
    <property type="evidence" value="ECO:0007669"/>
    <property type="project" value="UniProtKB-KW"/>
</dbReference>
<evidence type="ECO:0000256" key="2">
    <source>
        <dbReference type="ARBA" id="ARBA00023125"/>
    </source>
</evidence>
<keyword evidence="1" id="KW-0805">Transcription regulation</keyword>
<accession>A0A1G9H1C0</accession>
<dbReference type="PANTHER" id="PTHR42756">
    <property type="entry name" value="TRANSCRIPTIONAL REGULATOR, MARR"/>
    <property type="match status" value="1"/>
</dbReference>
<dbReference type="RefSeq" id="WP_092987212.1">
    <property type="nucleotide sequence ID" value="NZ_FNFY01000020.1"/>
</dbReference>
<name>A0A1G9H1C0_9BACL</name>
<feature type="domain" description="HTH marR-type" evidence="4">
    <location>
        <begin position="1"/>
        <end position="139"/>
    </location>
</feature>
<evidence type="ECO:0000256" key="1">
    <source>
        <dbReference type="ARBA" id="ARBA00023015"/>
    </source>
</evidence>
<protein>
    <submittedName>
        <fullName evidence="5">Transcriptional regulator, MarR family</fullName>
    </submittedName>
</protein>
<dbReference type="InterPro" id="IPR036388">
    <property type="entry name" value="WH-like_DNA-bd_sf"/>
</dbReference>
<evidence type="ECO:0000256" key="3">
    <source>
        <dbReference type="ARBA" id="ARBA00023163"/>
    </source>
</evidence>
<dbReference type="OrthoDB" id="9799747at2"/>
<dbReference type="STRING" id="576118.SAMN05216216_1206"/>
<keyword evidence="3" id="KW-0804">Transcription</keyword>
<evidence type="ECO:0000313" key="6">
    <source>
        <dbReference type="Proteomes" id="UP000199008"/>
    </source>
</evidence>
<dbReference type="Proteomes" id="UP000199008">
    <property type="component" value="Unassembled WGS sequence"/>
</dbReference>
<dbReference type="SUPFAM" id="SSF46785">
    <property type="entry name" value="Winged helix' DNA-binding domain"/>
    <property type="match status" value="1"/>
</dbReference>
<organism evidence="5 6">
    <name type="scientific">Lacicoccus qingdaonensis</name>
    <dbReference type="NCBI Taxonomy" id="576118"/>
    <lineage>
        <taxon>Bacteria</taxon>
        <taxon>Bacillati</taxon>
        <taxon>Bacillota</taxon>
        <taxon>Bacilli</taxon>
        <taxon>Bacillales</taxon>
        <taxon>Salinicoccaceae</taxon>
        <taxon>Lacicoccus</taxon>
    </lineage>
</organism>
<dbReference type="PRINTS" id="PR00598">
    <property type="entry name" value="HTHMARR"/>
</dbReference>